<proteinExistence type="inferred from homology"/>
<accession>A0A511VC38</accession>
<dbReference type="InterPro" id="IPR035906">
    <property type="entry name" value="MetI-like_sf"/>
</dbReference>
<evidence type="ECO:0000256" key="7">
    <source>
        <dbReference type="RuleBase" id="RU363032"/>
    </source>
</evidence>
<dbReference type="GO" id="GO:0055085">
    <property type="term" value="P:transmembrane transport"/>
    <property type="evidence" value="ECO:0007669"/>
    <property type="project" value="InterPro"/>
</dbReference>
<comment type="similarity">
    <text evidence="7">Belongs to the binding-protein-dependent transport system permease family.</text>
</comment>
<dbReference type="OrthoDB" id="9804353at2"/>
<feature type="transmembrane region" description="Helical" evidence="7">
    <location>
        <begin position="131"/>
        <end position="150"/>
    </location>
</feature>
<dbReference type="RefSeq" id="WP_146812108.1">
    <property type="nucleotide sequence ID" value="NZ_BJXX01000189.1"/>
</dbReference>
<evidence type="ECO:0000256" key="6">
    <source>
        <dbReference type="ARBA" id="ARBA00023136"/>
    </source>
</evidence>
<feature type="transmembrane region" description="Helical" evidence="7">
    <location>
        <begin position="103"/>
        <end position="125"/>
    </location>
</feature>
<dbReference type="SUPFAM" id="SSF161098">
    <property type="entry name" value="MetI-like"/>
    <property type="match status" value="1"/>
</dbReference>
<reference evidence="9 10" key="1">
    <citation type="submission" date="2019-07" db="EMBL/GenBank/DDBJ databases">
        <title>Whole genome shotgun sequence of Aneurinibacillus danicus NBRC 102444.</title>
        <authorList>
            <person name="Hosoyama A."/>
            <person name="Uohara A."/>
            <person name="Ohji S."/>
            <person name="Ichikawa N."/>
        </authorList>
    </citation>
    <scope>NUCLEOTIDE SEQUENCE [LARGE SCALE GENOMIC DNA]</scope>
    <source>
        <strain evidence="9 10">NBRC 102444</strain>
    </source>
</reference>
<keyword evidence="6 7" id="KW-0472">Membrane</keyword>
<keyword evidence="4 7" id="KW-0812">Transmembrane</keyword>
<dbReference type="PANTHER" id="PTHR30151">
    <property type="entry name" value="ALKANE SULFONATE ABC TRANSPORTER-RELATED, MEMBRANE SUBUNIT"/>
    <property type="match status" value="1"/>
</dbReference>
<name>A0A511VC38_9BACL</name>
<dbReference type="Gene3D" id="1.10.3720.10">
    <property type="entry name" value="MetI-like"/>
    <property type="match status" value="1"/>
</dbReference>
<dbReference type="GO" id="GO:0005886">
    <property type="term" value="C:plasma membrane"/>
    <property type="evidence" value="ECO:0007669"/>
    <property type="project" value="UniProtKB-SubCell"/>
</dbReference>
<evidence type="ECO:0000256" key="2">
    <source>
        <dbReference type="ARBA" id="ARBA00022448"/>
    </source>
</evidence>
<evidence type="ECO:0000259" key="8">
    <source>
        <dbReference type="PROSITE" id="PS50928"/>
    </source>
</evidence>
<sequence>MESTEVAAYSKRVQITRMIVVVVLLIIWEVTARAGVMDVSWSSYPSQIFGQLSKWAMEGILWVHIGTTLNEMFWGFLLGSAMGIVAALINGRAQTLEKTLNPYILAIYSVPPVALAPLFILWFGLGVTGKIFLIASIVFFLVYLNTLAGVKEVDQDLIDSMRIMGADEKTIYTRVIIPNAGIWILTGLKQAVPKAITGAIAAEMMAAKSGMGYLIMESSSMLDIGGVLASLVVLLIVGLALTELVSRVERFLLRWKTA</sequence>
<dbReference type="PROSITE" id="PS50928">
    <property type="entry name" value="ABC_TM1"/>
    <property type="match status" value="1"/>
</dbReference>
<evidence type="ECO:0000256" key="1">
    <source>
        <dbReference type="ARBA" id="ARBA00004651"/>
    </source>
</evidence>
<dbReference type="AlphaFoldDB" id="A0A511VC38"/>
<dbReference type="CDD" id="cd06261">
    <property type="entry name" value="TM_PBP2"/>
    <property type="match status" value="1"/>
</dbReference>
<keyword evidence="2 7" id="KW-0813">Transport</keyword>
<comment type="caution">
    <text evidence="9">The sequence shown here is derived from an EMBL/GenBank/DDBJ whole genome shotgun (WGS) entry which is preliminary data.</text>
</comment>
<keyword evidence="3" id="KW-1003">Cell membrane</keyword>
<comment type="subcellular location">
    <subcellularLocation>
        <location evidence="1 7">Cell membrane</location>
        <topology evidence="1 7">Multi-pass membrane protein</topology>
    </subcellularLocation>
</comment>
<feature type="transmembrane region" description="Helical" evidence="7">
    <location>
        <begin position="18"/>
        <end position="36"/>
    </location>
</feature>
<feature type="transmembrane region" description="Helical" evidence="7">
    <location>
        <begin position="224"/>
        <end position="246"/>
    </location>
</feature>
<evidence type="ECO:0000256" key="5">
    <source>
        <dbReference type="ARBA" id="ARBA00022989"/>
    </source>
</evidence>
<protein>
    <submittedName>
        <fullName evidence="9">ABC transporter permease</fullName>
    </submittedName>
</protein>
<keyword evidence="10" id="KW-1185">Reference proteome</keyword>
<evidence type="ECO:0000313" key="9">
    <source>
        <dbReference type="EMBL" id="GEN36470.1"/>
    </source>
</evidence>
<dbReference type="PANTHER" id="PTHR30151:SF20">
    <property type="entry name" value="ABC TRANSPORTER PERMEASE PROTEIN HI_0355-RELATED"/>
    <property type="match status" value="1"/>
</dbReference>
<organism evidence="9 10">
    <name type="scientific">Aneurinibacillus danicus</name>
    <dbReference type="NCBI Taxonomy" id="267746"/>
    <lineage>
        <taxon>Bacteria</taxon>
        <taxon>Bacillati</taxon>
        <taxon>Bacillota</taxon>
        <taxon>Bacilli</taxon>
        <taxon>Bacillales</taxon>
        <taxon>Paenibacillaceae</taxon>
        <taxon>Aneurinibacillus group</taxon>
        <taxon>Aneurinibacillus</taxon>
    </lineage>
</organism>
<dbReference type="InterPro" id="IPR000515">
    <property type="entry name" value="MetI-like"/>
</dbReference>
<feature type="transmembrane region" description="Helical" evidence="7">
    <location>
        <begin position="171"/>
        <end position="188"/>
    </location>
</feature>
<dbReference type="EMBL" id="BJXX01000189">
    <property type="protein sequence ID" value="GEN36470.1"/>
    <property type="molecule type" value="Genomic_DNA"/>
</dbReference>
<evidence type="ECO:0000313" key="10">
    <source>
        <dbReference type="Proteomes" id="UP000321157"/>
    </source>
</evidence>
<gene>
    <name evidence="9" type="ORF">ADA01nite_39300</name>
</gene>
<dbReference type="Proteomes" id="UP000321157">
    <property type="component" value="Unassembled WGS sequence"/>
</dbReference>
<dbReference type="Pfam" id="PF00528">
    <property type="entry name" value="BPD_transp_1"/>
    <property type="match status" value="1"/>
</dbReference>
<feature type="domain" description="ABC transmembrane type-1" evidence="8">
    <location>
        <begin position="65"/>
        <end position="245"/>
    </location>
</feature>
<feature type="transmembrane region" description="Helical" evidence="7">
    <location>
        <begin position="72"/>
        <end position="91"/>
    </location>
</feature>
<evidence type="ECO:0000256" key="3">
    <source>
        <dbReference type="ARBA" id="ARBA00022475"/>
    </source>
</evidence>
<evidence type="ECO:0000256" key="4">
    <source>
        <dbReference type="ARBA" id="ARBA00022692"/>
    </source>
</evidence>
<keyword evidence="5 7" id="KW-1133">Transmembrane helix</keyword>